<dbReference type="GO" id="GO:0009007">
    <property type="term" value="F:site-specific DNA-methyltransferase (adenine-specific) activity"/>
    <property type="evidence" value="ECO:0007669"/>
    <property type="project" value="UniProtKB-EC"/>
</dbReference>
<keyword evidence="5" id="KW-0949">S-adenosyl-L-methionine</keyword>
<dbReference type="GO" id="GO:0006298">
    <property type="term" value="P:mismatch repair"/>
    <property type="evidence" value="ECO:0007669"/>
    <property type="project" value="TreeGrafter"/>
</dbReference>
<dbReference type="Proteomes" id="UP000486601">
    <property type="component" value="Unassembled WGS sequence"/>
</dbReference>
<dbReference type="InterPro" id="IPR023095">
    <property type="entry name" value="Ade_MeTrfase_dom_2"/>
</dbReference>
<dbReference type="EMBL" id="SXCS01000005">
    <property type="protein sequence ID" value="NFR61702.1"/>
    <property type="molecule type" value="Genomic_DNA"/>
</dbReference>
<dbReference type="PRINTS" id="PR00505">
    <property type="entry name" value="D12N6MTFRASE"/>
</dbReference>
<keyword evidence="4" id="KW-0808">Transferase</keyword>
<comment type="catalytic activity">
    <reaction evidence="6">
        <text>a 2'-deoxyadenosine in DNA + S-adenosyl-L-methionine = an N(6)-methyl-2'-deoxyadenosine in DNA + S-adenosyl-L-homocysteine + H(+)</text>
        <dbReference type="Rhea" id="RHEA:15197"/>
        <dbReference type="Rhea" id="RHEA-COMP:12418"/>
        <dbReference type="Rhea" id="RHEA-COMP:12419"/>
        <dbReference type="ChEBI" id="CHEBI:15378"/>
        <dbReference type="ChEBI" id="CHEBI:57856"/>
        <dbReference type="ChEBI" id="CHEBI:59789"/>
        <dbReference type="ChEBI" id="CHEBI:90615"/>
        <dbReference type="ChEBI" id="CHEBI:90616"/>
        <dbReference type="EC" id="2.1.1.72"/>
    </reaction>
</comment>
<comment type="similarity">
    <text evidence="1">Belongs to the N(4)/N(6)-methyltransferase family.</text>
</comment>
<protein>
    <recommendedName>
        <fullName evidence="2">site-specific DNA-methyltransferase (adenine-specific)</fullName>
        <ecNumber evidence="2">2.1.1.72</ecNumber>
    </recommendedName>
</protein>
<evidence type="ECO:0000256" key="1">
    <source>
        <dbReference type="ARBA" id="ARBA00006594"/>
    </source>
</evidence>
<organism evidence="7 8">
    <name type="scientific">Clostridium sporogenes</name>
    <dbReference type="NCBI Taxonomy" id="1509"/>
    <lineage>
        <taxon>Bacteria</taxon>
        <taxon>Bacillati</taxon>
        <taxon>Bacillota</taxon>
        <taxon>Clostridia</taxon>
        <taxon>Eubacteriales</taxon>
        <taxon>Clostridiaceae</taxon>
        <taxon>Clostridium</taxon>
    </lineage>
</organism>
<dbReference type="InterPro" id="IPR012327">
    <property type="entry name" value="MeTrfase_D12"/>
</dbReference>
<dbReference type="InterPro" id="IPR012263">
    <property type="entry name" value="M_m6A_EcoRV"/>
</dbReference>
<dbReference type="GO" id="GO:0032259">
    <property type="term" value="P:methylation"/>
    <property type="evidence" value="ECO:0007669"/>
    <property type="project" value="UniProtKB-KW"/>
</dbReference>
<evidence type="ECO:0000256" key="2">
    <source>
        <dbReference type="ARBA" id="ARBA00011900"/>
    </source>
</evidence>
<dbReference type="Gene3D" id="3.40.50.150">
    <property type="entry name" value="Vaccinia Virus protein VP39"/>
    <property type="match status" value="1"/>
</dbReference>
<evidence type="ECO:0000313" key="8">
    <source>
        <dbReference type="Proteomes" id="UP000486601"/>
    </source>
</evidence>
<dbReference type="GO" id="GO:1904047">
    <property type="term" value="F:S-adenosyl-L-methionine binding"/>
    <property type="evidence" value="ECO:0007669"/>
    <property type="project" value="TreeGrafter"/>
</dbReference>
<dbReference type="EC" id="2.1.1.72" evidence="2"/>
<dbReference type="SUPFAM" id="SSF53335">
    <property type="entry name" value="S-adenosyl-L-methionine-dependent methyltransferases"/>
    <property type="match status" value="1"/>
</dbReference>
<evidence type="ECO:0000256" key="3">
    <source>
        <dbReference type="ARBA" id="ARBA00022603"/>
    </source>
</evidence>
<dbReference type="AlphaFoldDB" id="A0A7X5SXH0"/>
<evidence type="ECO:0000313" key="7">
    <source>
        <dbReference type="EMBL" id="NFR61702.1"/>
    </source>
</evidence>
<gene>
    <name evidence="7" type="ORF">FDF70_09430</name>
</gene>
<dbReference type="PANTHER" id="PTHR30481">
    <property type="entry name" value="DNA ADENINE METHYLASE"/>
    <property type="match status" value="1"/>
</dbReference>
<dbReference type="GO" id="GO:0009307">
    <property type="term" value="P:DNA restriction-modification system"/>
    <property type="evidence" value="ECO:0007669"/>
    <property type="project" value="InterPro"/>
</dbReference>
<keyword evidence="3 7" id="KW-0489">Methyltransferase</keyword>
<dbReference type="PANTHER" id="PTHR30481:SF2">
    <property type="entry name" value="SITE-SPECIFIC DNA-METHYLTRANSFERASE (ADENINE-SPECIFIC)"/>
    <property type="match status" value="1"/>
</dbReference>
<comment type="caution">
    <text evidence="7">The sequence shown here is derived from an EMBL/GenBank/DDBJ whole genome shotgun (WGS) entry which is preliminary data.</text>
</comment>
<proteinExistence type="inferred from homology"/>
<evidence type="ECO:0000256" key="5">
    <source>
        <dbReference type="ARBA" id="ARBA00022691"/>
    </source>
</evidence>
<dbReference type="Pfam" id="PF02086">
    <property type="entry name" value="MethyltransfD12"/>
    <property type="match status" value="1"/>
</dbReference>
<dbReference type="InterPro" id="IPR029063">
    <property type="entry name" value="SAM-dependent_MTases_sf"/>
</dbReference>
<name>A0A7X5SXH0_CLOSG</name>
<dbReference type="Gene3D" id="1.10.1020.10">
    <property type="entry name" value="Adenine-specific Methyltransferase, Domain 2"/>
    <property type="match status" value="1"/>
</dbReference>
<dbReference type="GO" id="GO:0043565">
    <property type="term" value="F:sequence-specific DNA binding"/>
    <property type="evidence" value="ECO:0007669"/>
    <property type="project" value="TreeGrafter"/>
</dbReference>
<reference evidence="7 8" key="1">
    <citation type="submission" date="2019-04" db="EMBL/GenBank/DDBJ databases">
        <title>Genome sequencing of Clostridium botulinum Groups I-IV and Clostridium butyricum.</title>
        <authorList>
            <person name="Brunt J."/>
            <person name="Van Vliet A.H.M."/>
            <person name="Stringer S.C."/>
            <person name="Carter A.T."/>
            <person name="Peck M.W."/>
        </authorList>
    </citation>
    <scope>NUCLEOTIDE SEQUENCE [LARGE SCALE GENOMIC DNA]</scope>
    <source>
        <strain evidence="7 8">IFR 18/108</strain>
    </source>
</reference>
<dbReference type="RefSeq" id="WP_040108481.1">
    <property type="nucleotide sequence ID" value="NZ_CP082943.1"/>
</dbReference>
<accession>A0A7X5SXH0</accession>
<sequence>MAKKSYSPLRYPGGKNRLTKYVEELISLKKLNKSTYVEPFCGGAAVALSLLISGHVSNIIINDYDKSIYAFWYSVLYDCENLCNKIKNTQISIDEWYKQKEVQKNKKSDNILELGFSTLFLNRTNRSGILKAGVIGGLKQSGTYKLDCRFNKDDIINKIQLINKYKDSINLYNLDTEELINKVINKLDKKAFIFFDPPYYKKGSCLYTNFYKHDNHVSLANKIKNIKYHSWIVTYDNVYTIKAMYRGYLKEIYKLNYSAGKNYDGQEVIIYSKTLSSVKNKENFSIHKYCRDI</sequence>
<evidence type="ECO:0000256" key="6">
    <source>
        <dbReference type="ARBA" id="ARBA00047942"/>
    </source>
</evidence>
<dbReference type="FunFam" id="1.10.1020.10:FF:000002">
    <property type="entry name" value="D12 Class N6 Adenine-Specific DNA Methyltransferase"/>
    <property type="match status" value="1"/>
</dbReference>
<dbReference type="PIRSF" id="PIRSF000398">
    <property type="entry name" value="M_m6A_EcoRV"/>
    <property type="match status" value="1"/>
</dbReference>
<evidence type="ECO:0000256" key="4">
    <source>
        <dbReference type="ARBA" id="ARBA00022679"/>
    </source>
</evidence>